<dbReference type="RefSeq" id="WP_290334024.1">
    <property type="nucleotide sequence ID" value="NZ_JAUFPU010000018.1"/>
</dbReference>
<evidence type="ECO:0008006" key="3">
    <source>
        <dbReference type="Google" id="ProtNLM"/>
    </source>
</evidence>
<dbReference type="EMBL" id="JAUFPU010000018">
    <property type="protein sequence ID" value="MDN3578695.1"/>
    <property type="molecule type" value="Genomic_DNA"/>
</dbReference>
<reference evidence="1" key="2">
    <citation type="submission" date="2023-06" db="EMBL/GenBank/DDBJ databases">
        <authorList>
            <person name="Lucena T."/>
            <person name="Sun Q."/>
        </authorList>
    </citation>
    <scope>NUCLEOTIDE SEQUENCE</scope>
    <source>
        <strain evidence="1">CECT 7703</strain>
    </source>
</reference>
<accession>A0ABT8BA70</accession>
<protein>
    <recommendedName>
        <fullName evidence="3">Lysis protein</fullName>
    </recommendedName>
</protein>
<keyword evidence="2" id="KW-1185">Reference proteome</keyword>
<organism evidence="1 2">
    <name type="scientific">Chitinimonas viridis</name>
    <dbReference type="NCBI Taxonomy" id="664880"/>
    <lineage>
        <taxon>Bacteria</taxon>
        <taxon>Pseudomonadati</taxon>
        <taxon>Pseudomonadota</taxon>
        <taxon>Betaproteobacteria</taxon>
        <taxon>Neisseriales</taxon>
        <taxon>Chitinibacteraceae</taxon>
        <taxon>Chitinimonas</taxon>
    </lineage>
</organism>
<evidence type="ECO:0000313" key="2">
    <source>
        <dbReference type="Proteomes" id="UP001180081"/>
    </source>
</evidence>
<gene>
    <name evidence="1" type="ORF">QWZ03_18165</name>
</gene>
<proteinExistence type="predicted"/>
<sequence length="202" mass="21651">MYRRQVLTWLAVGVAIAAVSGLLGGGVLGYRYASNQGEAALAGLQRDHAVASTEASRRALVRYQAETELGGKLAQAVIDQRVQIATLQQQLKRRIPHVTTVYQPTPGAVPVALPRVVLTRGFLRDWNRGFGLPTDDTTTATGRAAPAGTDALAADSWLLGDDLLDSGASLADVLQHAQDYGAWCQRQAVQRDKLIDLAQGHE</sequence>
<name>A0ABT8BA70_9NEIS</name>
<evidence type="ECO:0000313" key="1">
    <source>
        <dbReference type="EMBL" id="MDN3578695.1"/>
    </source>
</evidence>
<reference evidence="1" key="1">
    <citation type="journal article" date="2014" name="Int. J. Syst. Evol. Microbiol.">
        <title>Complete genome of a new Firmicutes species belonging to the dominant human colonic microbiota ('Ruminococcus bicirculans') reveals two chromosomes and a selective capacity to utilize plant glucans.</title>
        <authorList>
            <consortium name="NISC Comparative Sequencing Program"/>
            <person name="Wegmann U."/>
            <person name="Louis P."/>
            <person name="Goesmann A."/>
            <person name="Henrissat B."/>
            <person name="Duncan S.H."/>
            <person name="Flint H.J."/>
        </authorList>
    </citation>
    <scope>NUCLEOTIDE SEQUENCE</scope>
    <source>
        <strain evidence="1">CECT 7703</strain>
    </source>
</reference>
<comment type="caution">
    <text evidence="1">The sequence shown here is derived from an EMBL/GenBank/DDBJ whole genome shotgun (WGS) entry which is preliminary data.</text>
</comment>
<dbReference type="Proteomes" id="UP001180081">
    <property type="component" value="Unassembled WGS sequence"/>
</dbReference>